<dbReference type="InterPro" id="IPR036875">
    <property type="entry name" value="Znf_CCHC_sf"/>
</dbReference>
<proteinExistence type="predicted"/>
<evidence type="ECO:0000313" key="10">
    <source>
        <dbReference type="Proteomes" id="UP001057375"/>
    </source>
</evidence>
<feature type="domain" description="Reverse transcriptase" evidence="8">
    <location>
        <begin position="528"/>
        <end position="703"/>
    </location>
</feature>
<evidence type="ECO:0000259" key="8">
    <source>
        <dbReference type="PROSITE" id="PS50878"/>
    </source>
</evidence>
<keyword evidence="1" id="KW-0808">Transferase</keyword>
<dbReference type="SMART" id="SM00343">
    <property type="entry name" value="ZnF_C2HC"/>
    <property type="match status" value="2"/>
</dbReference>
<dbReference type="InterPro" id="IPR001969">
    <property type="entry name" value="Aspartic_peptidase_AS"/>
</dbReference>
<dbReference type="PROSITE" id="PS00141">
    <property type="entry name" value="ASP_PROTEASE"/>
    <property type="match status" value="1"/>
</dbReference>
<dbReference type="SUPFAM" id="SSF57756">
    <property type="entry name" value="Retrovirus zinc finger-like domains"/>
    <property type="match status" value="1"/>
</dbReference>
<keyword evidence="5" id="KW-0863">Zinc-finger</keyword>
<reference evidence="9" key="1">
    <citation type="submission" date="2022-03" db="EMBL/GenBank/DDBJ databases">
        <title>Draft genome sequence of Aduncisulcus paluster, a free-living microaerophilic Fornicata.</title>
        <authorList>
            <person name="Yuyama I."/>
            <person name="Kume K."/>
            <person name="Tamura T."/>
            <person name="Inagaki Y."/>
            <person name="Hashimoto T."/>
        </authorList>
    </citation>
    <scope>NUCLEOTIDE SEQUENCE</scope>
    <source>
        <strain evidence="9">NY0171</strain>
    </source>
</reference>
<evidence type="ECO:0000256" key="1">
    <source>
        <dbReference type="ARBA" id="ARBA00022679"/>
    </source>
</evidence>
<dbReference type="InterPro" id="IPR000477">
    <property type="entry name" value="RT_dom"/>
</dbReference>
<evidence type="ECO:0000259" key="7">
    <source>
        <dbReference type="PROSITE" id="PS50158"/>
    </source>
</evidence>
<keyword evidence="5" id="KW-0862">Zinc</keyword>
<name>A0ABQ5KL88_9EUKA</name>
<dbReference type="CDD" id="cd00303">
    <property type="entry name" value="retropepsin_like"/>
    <property type="match status" value="1"/>
</dbReference>
<feature type="compositionally biased region" description="Basic and acidic residues" evidence="6">
    <location>
        <begin position="886"/>
        <end position="898"/>
    </location>
</feature>
<dbReference type="PANTHER" id="PTHR37984:SF5">
    <property type="entry name" value="PROTEIN NYNRIN-LIKE"/>
    <property type="match status" value="1"/>
</dbReference>
<feature type="compositionally biased region" description="Low complexity" evidence="6">
    <location>
        <begin position="930"/>
        <end position="940"/>
    </location>
</feature>
<sequence>MPPRTRRNVTIENNIEQEESERSEEEAPDTTEEAAEAEEGEKEDRGDEEDEFEHYRGLGGKKSWTELLSSQALGLVRTVSKVTDFGSENKRQKAYNAVNKLFSNSTSIGLYDELRLCIMQKKLSLEALLHYISNFRAIRERSPKVGTEPDMARIFIKNLCSQRLRDRINAVINVEEVGLDEAYRTAIEQVKKIAETEREHAAIALERIPTHGEKEEEKACYKCGELGHIARYCPKNKGKRRTHTGEFKKDHEKRSARVPFIRHRDPRYKRFFPGVICPKCKKVGHYGSACQEKVTAKEASKSNNEYLKSFTTDNFENFTRNVSLFIEEEGEKIETIALLDTGASSSVISMNLVKRLGIPITHEHHKTAETANGDKIQTCGEAELNIEIPGPRGLILIIKETFHVIEMEKDTSHEVLIGASTIIEHDLLGWQSYDTEESKMVKEIEELEIDVPEKIAGPIKIKCELPEVKTQIRKIIDDYESIIDRNQPAKVEKYEIIVTEGAKPVKLKQRPVPIHLLEKVSEKLNDFVRRGFIVHTKSPYSAPMTFAPKPGGDIRICIDYRLLNKSIEDDAFTVPSQKELFRALEGKRFFAAIDLQSGYYNVDIEEKSRPLTAFSTPLGGFQWNRMPFGLKTAPGHFQRVMTNLLFDMIGHACLIYLDDILIFGRTKESFLKNLSDVVHRLGFGLVELERLDELHEGILGAIENAGSPSEAVERGLIHNSSCRGRQFAWQTASEERRLSSLHDRSHQRTQKDLLTILQKLHSKDSRRRHGTQQGRGDSVESNQERTSLGKLSQAQHQGVRSVERTTRKVSALYTETHYLRKLKSRYYHIHEGKTGRGGSGEYVEEMERVGRAWGKPSHRRVAQKRGEVRCIIESKGFVKGHRRHSRTESSNRWDEDSRCTGGSRRGDYCSTILPGPEEGNRRKKRGTRPESTQQETTETSFQVNSTGGSPVCGGESTIHDEVGPEKGLLANTRSAQETESYVMDTGPYCREKGRSGT</sequence>
<dbReference type="InterPro" id="IPR021109">
    <property type="entry name" value="Peptidase_aspartic_dom_sf"/>
</dbReference>
<dbReference type="Gene3D" id="3.30.70.270">
    <property type="match status" value="1"/>
</dbReference>
<dbReference type="Pfam" id="PF13650">
    <property type="entry name" value="Asp_protease_2"/>
    <property type="match status" value="1"/>
</dbReference>
<feature type="region of interest" description="Disordered" evidence="6">
    <location>
        <begin position="758"/>
        <end position="803"/>
    </location>
</feature>
<evidence type="ECO:0008006" key="11">
    <source>
        <dbReference type="Google" id="ProtNLM"/>
    </source>
</evidence>
<evidence type="ECO:0000256" key="3">
    <source>
        <dbReference type="ARBA" id="ARBA00022722"/>
    </source>
</evidence>
<evidence type="ECO:0000256" key="4">
    <source>
        <dbReference type="ARBA" id="ARBA00022759"/>
    </source>
</evidence>
<dbReference type="PROSITE" id="PS50158">
    <property type="entry name" value="ZF_CCHC"/>
    <property type="match status" value="1"/>
</dbReference>
<keyword evidence="10" id="KW-1185">Reference proteome</keyword>
<accession>A0ABQ5KL88</accession>
<feature type="region of interest" description="Disordered" evidence="6">
    <location>
        <begin position="1"/>
        <end position="53"/>
    </location>
</feature>
<gene>
    <name evidence="9" type="ORF">ADUPG1_007232</name>
</gene>
<comment type="caution">
    <text evidence="9">The sequence shown here is derived from an EMBL/GenBank/DDBJ whole genome shotgun (WGS) entry which is preliminary data.</text>
</comment>
<feature type="domain" description="CCHC-type" evidence="7">
    <location>
        <begin position="220"/>
        <end position="235"/>
    </location>
</feature>
<keyword evidence="4" id="KW-0255">Endonuclease</keyword>
<keyword evidence="5" id="KW-0479">Metal-binding</keyword>
<protein>
    <recommendedName>
        <fullName evidence="11">Reverse transcriptase</fullName>
    </recommendedName>
</protein>
<keyword evidence="4" id="KW-0378">Hydrolase</keyword>
<dbReference type="InterPro" id="IPR050951">
    <property type="entry name" value="Retrovirus_Pol_polyprotein"/>
</dbReference>
<keyword evidence="2" id="KW-0548">Nucleotidyltransferase</keyword>
<dbReference type="Pfam" id="PF00078">
    <property type="entry name" value="RVT_1"/>
    <property type="match status" value="1"/>
</dbReference>
<dbReference type="PROSITE" id="PS50878">
    <property type="entry name" value="RT_POL"/>
    <property type="match status" value="1"/>
</dbReference>
<dbReference type="Gene3D" id="3.10.10.10">
    <property type="entry name" value="HIV Type 1 Reverse Transcriptase, subunit A, domain 1"/>
    <property type="match status" value="1"/>
</dbReference>
<evidence type="ECO:0000313" key="9">
    <source>
        <dbReference type="EMBL" id="GKT33267.1"/>
    </source>
</evidence>
<dbReference type="InterPro" id="IPR043128">
    <property type="entry name" value="Rev_trsase/Diguanyl_cyclase"/>
</dbReference>
<dbReference type="PANTHER" id="PTHR37984">
    <property type="entry name" value="PROTEIN CBG26694"/>
    <property type="match status" value="1"/>
</dbReference>
<feature type="compositionally biased region" description="Polar residues" evidence="6">
    <location>
        <begin position="771"/>
        <end position="798"/>
    </location>
</feature>
<keyword evidence="3" id="KW-0540">Nuclease</keyword>
<feature type="compositionally biased region" description="Acidic residues" evidence="6">
    <location>
        <begin position="15"/>
        <end position="52"/>
    </location>
</feature>
<dbReference type="Gene3D" id="2.40.70.10">
    <property type="entry name" value="Acid Proteases"/>
    <property type="match status" value="1"/>
</dbReference>
<evidence type="ECO:0000256" key="2">
    <source>
        <dbReference type="ARBA" id="ARBA00022695"/>
    </source>
</evidence>
<evidence type="ECO:0000256" key="6">
    <source>
        <dbReference type="SAM" id="MobiDB-lite"/>
    </source>
</evidence>
<dbReference type="CDD" id="cd01647">
    <property type="entry name" value="RT_LTR"/>
    <property type="match status" value="1"/>
</dbReference>
<evidence type="ECO:0000256" key="5">
    <source>
        <dbReference type="PROSITE-ProRule" id="PRU00047"/>
    </source>
</evidence>
<dbReference type="Proteomes" id="UP001057375">
    <property type="component" value="Unassembled WGS sequence"/>
</dbReference>
<dbReference type="SUPFAM" id="SSF56672">
    <property type="entry name" value="DNA/RNA polymerases"/>
    <property type="match status" value="1"/>
</dbReference>
<organism evidence="9 10">
    <name type="scientific">Aduncisulcus paluster</name>
    <dbReference type="NCBI Taxonomy" id="2918883"/>
    <lineage>
        <taxon>Eukaryota</taxon>
        <taxon>Metamonada</taxon>
        <taxon>Carpediemonas-like organisms</taxon>
        <taxon>Aduncisulcus</taxon>
    </lineage>
</organism>
<dbReference type="InterPro" id="IPR001878">
    <property type="entry name" value="Znf_CCHC"/>
</dbReference>
<dbReference type="SUPFAM" id="SSF50630">
    <property type="entry name" value="Acid proteases"/>
    <property type="match status" value="1"/>
</dbReference>
<dbReference type="EMBL" id="BQXS01010187">
    <property type="protein sequence ID" value="GKT33267.1"/>
    <property type="molecule type" value="Genomic_DNA"/>
</dbReference>
<dbReference type="InterPro" id="IPR043502">
    <property type="entry name" value="DNA/RNA_pol_sf"/>
</dbReference>
<dbReference type="Pfam" id="PF00098">
    <property type="entry name" value="zf-CCHC"/>
    <property type="match status" value="1"/>
</dbReference>
<dbReference type="Gene3D" id="4.10.60.10">
    <property type="entry name" value="Zinc finger, CCHC-type"/>
    <property type="match status" value="1"/>
</dbReference>
<feature type="region of interest" description="Disordered" evidence="6">
    <location>
        <begin position="880"/>
        <end position="997"/>
    </location>
</feature>